<organism evidence="1 2">
    <name type="scientific">Novosphingobium beihaiensis</name>
    <dbReference type="NCBI Taxonomy" id="2930389"/>
    <lineage>
        <taxon>Bacteria</taxon>
        <taxon>Pseudomonadati</taxon>
        <taxon>Pseudomonadota</taxon>
        <taxon>Alphaproteobacteria</taxon>
        <taxon>Sphingomonadales</taxon>
        <taxon>Sphingomonadaceae</taxon>
        <taxon>Novosphingobium</taxon>
    </lineage>
</organism>
<keyword evidence="2" id="KW-1185">Reference proteome</keyword>
<gene>
    <name evidence="1" type="ORF">MTR66_11465</name>
</gene>
<dbReference type="Proteomes" id="UP001202281">
    <property type="component" value="Unassembled WGS sequence"/>
</dbReference>
<protein>
    <submittedName>
        <fullName evidence="1">Uncharacterized protein</fullName>
    </submittedName>
</protein>
<dbReference type="RefSeq" id="WP_243921080.1">
    <property type="nucleotide sequence ID" value="NZ_JALHLG010000014.1"/>
</dbReference>
<comment type="caution">
    <text evidence="1">The sequence shown here is derived from an EMBL/GenBank/DDBJ whole genome shotgun (WGS) entry which is preliminary data.</text>
</comment>
<evidence type="ECO:0000313" key="1">
    <source>
        <dbReference type="EMBL" id="MCJ2187427.1"/>
    </source>
</evidence>
<evidence type="ECO:0000313" key="2">
    <source>
        <dbReference type="Proteomes" id="UP001202281"/>
    </source>
</evidence>
<proteinExistence type="predicted"/>
<sequence>MNIVYDYKTCMTGHPHGRAGDALTEFRLPLDWQDLRSRLFAGHEVRTVLTRDAGPLRLRLRGSFDGCAASVLTTYEDVSRSVNPTASVYCKPGEAKTSPVAGTSSTGVRG</sequence>
<name>A0ABT0BQU0_9SPHN</name>
<accession>A0ABT0BQU0</accession>
<reference evidence="1 2" key="1">
    <citation type="submission" date="2022-04" db="EMBL/GenBank/DDBJ databases">
        <title>Identification of a novel bacterium isolated from mangrove sediments.</title>
        <authorList>
            <person name="Pan X."/>
        </authorList>
    </citation>
    <scope>NUCLEOTIDE SEQUENCE [LARGE SCALE GENOMIC DNA]</scope>
    <source>
        <strain evidence="1 2">B2638</strain>
    </source>
</reference>
<dbReference type="EMBL" id="JALHLG010000014">
    <property type="protein sequence ID" value="MCJ2187427.1"/>
    <property type="molecule type" value="Genomic_DNA"/>
</dbReference>